<gene>
    <name evidence="1" type="ORF">LCGC14_2881570</name>
</gene>
<proteinExistence type="predicted"/>
<sequence>MKLIALTEVRYAGDEKGTLEWFLKNFFEEHQSEEMEGGLAISYQVKDGFELTGRGSQIVEVVTYPNDDHQFLVKDSPHGHKMTKHISLDDIVVKQVKIIWPKKT</sequence>
<reference evidence="1" key="1">
    <citation type="journal article" date="2015" name="Nature">
        <title>Complex archaea that bridge the gap between prokaryotes and eukaryotes.</title>
        <authorList>
            <person name="Spang A."/>
            <person name="Saw J.H."/>
            <person name="Jorgensen S.L."/>
            <person name="Zaremba-Niedzwiedzka K."/>
            <person name="Martijn J."/>
            <person name="Lind A.E."/>
            <person name="van Eijk R."/>
            <person name="Schleper C."/>
            <person name="Guy L."/>
            <person name="Ettema T.J."/>
        </authorList>
    </citation>
    <scope>NUCLEOTIDE SEQUENCE</scope>
</reference>
<protein>
    <submittedName>
        <fullName evidence="1">Uncharacterized protein</fullName>
    </submittedName>
</protein>
<dbReference type="EMBL" id="LAZR01056215">
    <property type="protein sequence ID" value="KKK74657.1"/>
    <property type="molecule type" value="Genomic_DNA"/>
</dbReference>
<organism evidence="1">
    <name type="scientific">marine sediment metagenome</name>
    <dbReference type="NCBI Taxonomy" id="412755"/>
    <lineage>
        <taxon>unclassified sequences</taxon>
        <taxon>metagenomes</taxon>
        <taxon>ecological metagenomes</taxon>
    </lineage>
</organism>
<accession>A0A0F8XZX6</accession>
<dbReference type="AlphaFoldDB" id="A0A0F8XZX6"/>
<comment type="caution">
    <text evidence="1">The sequence shown here is derived from an EMBL/GenBank/DDBJ whole genome shotgun (WGS) entry which is preliminary data.</text>
</comment>
<evidence type="ECO:0000313" key="1">
    <source>
        <dbReference type="EMBL" id="KKK74657.1"/>
    </source>
</evidence>
<name>A0A0F8XZX6_9ZZZZ</name>